<name>K1QK46_MAGGI</name>
<dbReference type="InterPro" id="IPR029617">
    <property type="entry name" value="Snt2"/>
</dbReference>
<dbReference type="GO" id="GO:0048189">
    <property type="term" value="C:Lid2 complex"/>
    <property type="evidence" value="ECO:0007669"/>
    <property type="project" value="TreeGrafter"/>
</dbReference>
<organism evidence="3">
    <name type="scientific">Magallana gigas</name>
    <name type="common">Pacific oyster</name>
    <name type="synonym">Crassostrea gigas</name>
    <dbReference type="NCBI Taxonomy" id="29159"/>
    <lineage>
        <taxon>Eukaryota</taxon>
        <taxon>Metazoa</taxon>
        <taxon>Spiralia</taxon>
        <taxon>Lophotrochozoa</taxon>
        <taxon>Mollusca</taxon>
        <taxon>Bivalvia</taxon>
        <taxon>Autobranchia</taxon>
        <taxon>Pteriomorphia</taxon>
        <taxon>Ostreida</taxon>
        <taxon>Ostreoidea</taxon>
        <taxon>Ostreidae</taxon>
        <taxon>Magallana</taxon>
    </lineage>
</organism>
<sequence>MFICFRWVHLVCALYTPGVAFGDVDKLSPVTLFEMPYSRWGARECTLCEDARFSRTGVCISCDAGMCRTYFHDIADPFFAYCKMHAEKVMSRAKRRNWLAIQSHIRKHPEKKIEDEKEKLYSDVEGLRHCANEKRKTGEKLWSMLNDLTDKKFPVPEEFKVRKPSPSRVINRKNSVTSPPAVIHKCALCHKTNSQHQLAHCDSCKEYYHLGCLDPPLTRMPKKTKIMGWQCSECTKSSSGDSEVETKDLDAPRKLREKIKEPTKWSPDMKFKFEFEKLTKYNMKTKKRKKKKKPGKQGDENEEESKPKKPRTSGGSSSRKGKVDHIPEGQTCAVCNQSGDSSDMVKCDECMLCYHFGCLDPPMKKTPKQRGYSWHCEACDPSNSSILSIIGMLAVQILDEASYPKQTRNEVAMDPIPPSRLRAKLQESSAVDPGMWRARRVCFKEAKTMQETMIRVPGQFH</sequence>
<dbReference type="PROSITE" id="PS01359">
    <property type="entry name" value="ZF_PHD_1"/>
    <property type="match status" value="1"/>
</dbReference>
<dbReference type="PROSITE" id="PS51805">
    <property type="entry name" value="EPHD"/>
    <property type="match status" value="1"/>
</dbReference>
<dbReference type="Gene3D" id="3.30.40.10">
    <property type="entry name" value="Zinc/RING finger domain, C3HC4 (zinc finger)"/>
    <property type="match status" value="2"/>
</dbReference>
<dbReference type="InterPro" id="IPR034732">
    <property type="entry name" value="EPHD"/>
</dbReference>
<feature type="compositionally biased region" description="Basic and acidic residues" evidence="1">
    <location>
        <begin position="244"/>
        <end position="261"/>
    </location>
</feature>
<dbReference type="PANTHER" id="PTHR47672:SF1">
    <property type="entry name" value="E3 UBIQUITIN-PROTEIN LIGASE SNT2"/>
    <property type="match status" value="1"/>
</dbReference>
<gene>
    <name evidence="3" type="ORF">CGI_10002790</name>
</gene>
<dbReference type="HOGENOM" id="CLU_593479_0_0_1"/>
<evidence type="ECO:0000313" key="3">
    <source>
        <dbReference type="EMBL" id="EKC22096.1"/>
    </source>
</evidence>
<evidence type="ECO:0000256" key="2">
    <source>
        <dbReference type="SAM" id="SignalP"/>
    </source>
</evidence>
<dbReference type="SUPFAM" id="SSF57903">
    <property type="entry name" value="FYVE/PHD zinc finger"/>
    <property type="match status" value="2"/>
</dbReference>
<dbReference type="EMBL" id="JH818010">
    <property type="protein sequence ID" value="EKC22096.1"/>
    <property type="molecule type" value="Genomic_DNA"/>
</dbReference>
<dbReference type="InterPro" id="IPR019786">
    <property type="entry name" value="Zinc_finger_PHD-type_CS"/>
</dbReference>
<dbReference type="Gene3D" id="2.30.30.1150">
    <property type="match status" value="1"/>
</dbReference>
<dbReference type="SMART" id="SM00249">
    <property type="entry name" value="PHD"/>
    <property type="match status" value="3"/>
</dbReference>
<evidence type="ECO:0000256" key="1">
    <source>
        <dbReference type="SAM" id="MobiDB-lite"/>
    </source>
</evidence>
<dbReference type="InterPro" id="IPR011011">
    <property type="entry name" value="Znf_FYVE_PHD"/>
</dbReference>
<protein>
    <submittedName>
        <fullName evidence="3">PHD finger protein 14</fullName>
    </submittedName>
</protein>
<reference evidence="3" key="1">
    <citation type="journal article" date="2012" name="Nature">
        <title>The oyster genome reveals stress adaptation and complexity of shell formation.</title>
        <authorList>
            <person name="Zhang G."/>
            <person name="Fang X."/>
            <person name="Guo X."/>
            <person name="Li L."/>
            <person name="Luo R."/>
            <person name="Xu F."/>
            <person name="Yang P."/>
            <person name="Zhang L."/>
            <person name="Wang X."/>
            <person name="Qi H."/>
            <person name="Xiong Z."/>
            <person name="Que H."/>
            <person name="Xie Y."/>
            <person name="Holland P.W."/>
            <person name="Paps J."/>
            <person name="Zhu Y."/>
            <person name="Wu F."/>
            <person name="Chen Y."/>
            <person name="Wang J."/>
            <person name="Peng C."/>
            <person name="Meng J."/>
            <person name="Yang L."/>
            <person name="Liu J."/>
            <person name="Wen B."/>
            <person name="Zhang N."/>
            <person name="Huang Z."/>
            <person name="Zhu Q."/>
            <person name="Feng Y."/>
            <person name="Mount A."/>
            <person name="Hedgecock D."/>
            <person name="Xu Z."/>
            <person name="Liu Y."/>
            <person name="Domazet-Loso T."/>
            <person name="Du Y."/>
            <person name="Sun X."/>
            <person name="Zhang S."/>
            <person name="Liu B."/>
            <person name="Cheng P."/>
            <person name="Jiang X."/>
            <person name="Li J."/>
            <person name="Fan D."/>
            <person name="Wang W."/>
            <person name="Fu W."/>
            <person name="Wang T."/>
            <person name="Wang B."/>
            <person name="Zhang J."/>
            <person name="Peng Z."/>
            <person name="Li Y."/>
            <person name="Li N."/>
            <person name="Wang J."/>
            <person name="Chen M."/>
            <person name="He Y."/>
            <person name="Tan F."/>
            <person name="Song X."/>
            <person name="Zheng Q."/>
            <person name="Huang R."/>
            <person name="Yang H."/>
            <person name="Du X."/>
            <person name="Chen L."/>
            <person name="Yang M."/>
            <person name="Gaffney P.M."/>
            <person name="Wang S."/>
            <person name="Luo L."/>
            <person name="She Z."/>
            <person name="Ming Y."/>
            <person name="Huang W."/>
            <person name="Zhang S."/>
            <person name="Huang B."/>
            <person name="Zhang Y."/>
            <person name="Qu T."/>
            <person name="Ni P."/>
            <person name="Miao G."/>
            <person name="Wang J."/>
            <person name="Wang Q."/>
            <person name="Steinberg C.E."/>
            <person name="Wang H."/>
            <person name="Li N."/>
            <person name="Qian L."/>
            <person name="Zhang G."/>
            <person name="Li Y."/>
            <person name="Yang H."/>
            <person name="Liu X."/>
            <person name="Wang J."/>
            <person name="Yin Y."/>
            <person name="Wang J."/>
        </authorList>
    </citation>
    <scope>NUCLEOTIDE SEQUENCE [LARGE SCALE GENOMIC DNA]</scope>
    <source>
        <strain evidence="3">05x7-T-G4-1.051#20</strain>
    </source>
</reference>
<dbReference type="GO" id="GO:0004842">
    <property type="term" value="F:ubiquitin-protein transferase activity"/>
    <property type="evidence" value="ECO:0007669"/>
    <property type="project" value="TreeGrafter"/>
</dbReference>
<feature type="region of interest" description="Disordered" evidence="1">
    <location>
        <begin position="284"/>
        <end position="324"/>
    </location>
</feature>
<accession>K1QK46</accession>
<dbReference type="Pfam" id="PF13832">
    <property type="entry name" value="zf-HC5HC2H_2"/>
    <property type="match status" value="1"/>
</dbReference>
<proteinExistence type="predicted"/>
<dbReference type="InterPro" id="IPR013083">
    <property type="entry name" value="Znf_RING/FYVE/PHD"/>
</dbReference>
<dbReference type="GO" id="GO:0036205">
    <property type="term" value="P:histone catabolic process"/>
    <property type="evidence" value="ECO:0007669"/>
    <property type="project" value="TreeGrafter"/>
</dbReference>
<dbReference type="Pfam" id="PF00628">
    <property type="entry name" value="PHD"/>
    <property type="match status" value="2"/>
</dbReference>
<dbReference type="PANTHER" id="PTHR47672">
    <property type="entry name" value="E3 UBIQUITIN-PROTEIN LIGASE SNT2"/>
    <property type="match status" value="1"/>
</dbReference>
<keyword evidence="2" id="KW-0732">Signal</keyword>
<feature type="chain" id="PRO_5043433375" evidence="2">
    <location>
        <begin position="23"/>
        <end position="461"/>
    </location>
</feature>
<dbReference type="AlphaFoldDB" id="K1QK46"/>
<dbReference type="InterPro" id="IPR019787">
    <property type="entry name" value="Znf_PHD-finger"/>
</dbReference>
<dbReference type="InParanoid" id="K1QK46"/>
<feature type="signal peptide" evidence="2">
    <location>
        <begin position="1"/>
        <end position="22"/>
    </location>
</feature>
<dbReference type="CDD" id="cd15562">
    <property type="entry name" value="PHD2_PHF14"/>
    <property type="match status" value="1"/>
</dbReference>
<dbReference type="PROSITE" id="PS50016">
    <property type="entry name" value="ZF_PHD_2"/>
    <property type="match status" value="2"/>
</dbReference>
<dbReference type="InterPro" id="IPR001965">
    <property type="entry name" value="Znf_PHD"/>
</dbReference>
<feature type="region of interest" description="Disordered" evidence="1">
    <location>
        <begin position="233"/>
        <end position="261"/>
    </location>
</feature>
<feature type="compositionally biased region" description="Basic and acidic residues" evidence="1">
    <location>
        <begin position="296"/>
        <end position="307"/>
    </location>
</feature>
<feature type="compositionally biased region" description="Basic residues" evidence="1">
    <location>
        <begin position="284"/>
        <end position="295"/>
    </location>
</feature>
<dbReference type="CDD" id="cd15563">
    <property type="entry name" value="PHD3_PHF14"/>
    <property type="match status" value="1"/>
</dbReference>